<feature type="compositionally biased region" description="Basic and acidic residues" evidence="1">
    <location>
        <begin position="267"/>
        <end position="278"/>
    </location>
</feature>
<feature type="compositionally biased region" description="Low complexity" evidence="1">
    <location>
        <begin position="45"/>
        <end position="56"/>
    </location>
</feature>
<feature type="compositionally biased region" description="Polar residues" evidence="1">
    <location>
        <begin position="217"/>
        <end position="229"/>
    </location>
</feature>
<feature type="region of interest" description="Disordered" evidence="1">
    <location>
        <begin position="79"/>
        <end position="278"/>
    </location>
</feature>
<sequence length="278" mass="30040">MLLPRASSLRSSLRPSFNRSGRLFQMTERQTWQRLAQRTPRRSYASATESAKKTASSDLPWLLGSVAVTIPGTWWVLSSHDKGNHPHGGYGTKQQEEQEPAKEQAEEIGGEAVQEVAEKKGNPSAKASAKREKEAFGEGEEKEEPRETPENKGDTEGVDFKGKTKSDAPDDHRKLESTGQGANKLRIDSGQGENLGANDSVREGETGSKADAGPVKNQMSDKQSGVSTSDTRHSVDIQSDPKKSSKGEGAPETAKVKGSVDPARPQADNKEARDSSKT</sequence>
<dbReference type="EMBL" id="MU006109">
    <property type="protein sequence ID" value="KAF2835380.1"/>
    <property type="molecule type" value="Genomic_DNA"/>
</dbReference>
<proteinExistence type="predicted"/>
<evidence type="ECO:0000313" key="3">
    <source>
        <dbReference type="Proteomes" id="UP000799429"/>
    </source>
</evidence>
<dbReference type="OrthoDB" id="4590707at2759"/>
<feature type="region of interest" description="Disordered" evidence="1">
    <location>
        <begin position="32"/>
        <end position="56"/>
    </location>
</feature>
<feature type="compositionally biased region" description="Basic and acidic residues" evidence="1">
    <location>
        <begin position="143"/>
        <end position="176"/>
    </location>
</feature>
<accession>A0A9P4VMN6</accession>
<feature type="compositionally biased region" description="Basic and acidic residues" evidence="1">
    <location>
        <begin position="230"/>
        <end position="246"/>
    </location>
</feature>
<organism evidence="2 3">
    <name type="scientific">Patellaria atrata CBS 101060</name>
    <dbReference type="NCBI Taxonomy" id="1346257"/>
    <lineage>
        <taxon>Eukaryota</taxon>
        <taxon>Fungi</taxon>
        <taxon>Dikarya</taxon>
        <taxon>Ascomycota</taxon>
        <taxon>Pezizomycotina</taxon>
        <taxon>Dothideomycetes</taxon>
        <taxon>Dothideomycetes incertae sedis</taxon>
        <taxon>Patellariales</taxon>
        <taxon>Patellariaceae</taxon>
        <taxon>Patellaria</taxon>
    </lineage>
</organism>
<evidence type="ECO:0000256" key="1">
    <source>
        <dbReference type="SAM" id="MobiDB-lite"/>
    </source>
</evidence>
<protein>
    <submittedName>
        <fullName evidence="2">Uncharacterized protein</fullName>
    </submittedName>
</protein>
<gene>
    <name evidence="2" type="ORF">M501DRAFT_450592</name>
</gene>
<evidence type="ECO:0000313" key="2">
    <source>
        <dbReference type="EMBL" id="KAF2835380.1"/>
    </source>
</evidence>
<name>A0A9P4VMN6_9PEZI</name>
<comment type="caution">
    <text evidence="2">The sequence shown here is derived from an EMBL/GenBank/DDBJ whole genome shotgun (WGS) entry which is preliminary data.</text>
</comment>
<dbReference type="AlphaFoldDB" id="A0A9P4VMN6"/>
<feature type="compositionally biased region" description="Basic and acidic residues" evidence="1">
    <location>
        <begin position="94"/>
        <end position="105"/>
    </location>
</feature>
<dbReference type="Proteomes" id="UP000799429">
    <property type="component" value="Unassembled WGS sequence"/>
</dbReference>
<reference evidence="2" key="1">
    <citation type="journal article" date="2020" name="Stud. Mycol.">
        <title>101 Dothideomycetes genomes: a test case for predicting lifestyles and emergence of pathogens.</title>
        <authorList>
            <person name="Haridas S."/>
            <person name="Albert R."/>
            <person name="Binder M."/>
            <person name="Bloem J."/>
            <person name="Labutti K."/>
            <person name="Salamov A."/>
            <person name="Andreopoulos B."/>
            <person name="Baker S."/>
            <person name="Barry K."/>
            <person name="Bills G."/>
            <person name="Bluhm B."/>
            <person name="Cannon C."/>
            <person name="Castanera R."/>
            <person name="Culley D."/>
            <person name="Daum C."/>
            <person name="Ezra D."/>
            <person name="Gonzalez J."/>
            <person name="Henrissat B."/>
            <person name="Kuo A."/>
            <person name="Liang C."/>
            <person name="Lipzen A."/>
            <person name="Lutzoni F."/>
            <person name="Magnuson J."/>
            <person name="Mondo S."/>
            <person name="Nolan M."/>
            <person name="Ohm R."/>
            <person name="Pangilinan J."/>
            <person name="Park H.-J."/>
            <person name="Ramirez L."/>
            <person name="Alfaro M."/>
            <person name="Sun H."/>
            <person name="Tritt A."/>
            <person name="Yoshinaga Y."/>
            <person name="Zwiers L.-H."/>
            <person name="Turgeon B."/>
            <person name="Goodwin S."/>
            <person name="Spatafora J."/>
            <person name="Crous P."/>
            <person name="Grigoriev I."/>
        </authorList>
    </citation>
    <scope>NUCLEOTIDE SEQUENCE</scope>
    <source>
        <strain evidence="2">CBS 101060</strain>
    </source>
</reference>
<keyword evidence="3" id="KW-1185">Reference proteome</keyword>